<dbReference type="STRING" id="225848.Sps_03527"/>
<sequence length="117" mass="13313">MNNNREIIAILRERIPSFECVKGCHDCCGPVTTSSEEMSRLPVKTDAEHEAALDEWNCVHLGPNGCEVYEERPLICRVFGTTPNMPCPNSCRPEEMIDSKTERQIHHYIANTRQVLV</sequence>
<protein>
    <submittedName>
        <fullName evidence="1">Putative zinc-or iron-chelating domain</fullName>
    </submittedName>
</protein>
<evidence type="ECO:0000313" key="1">
    <source>
        <dbReference type="EMBL" id="AQS38654.1"/>
    </source>
</evidence>
<dbReference type="Pfam" id="PF03692">
    <property type="entry name" value="CxxCxxCC"/>
    <property type="match status" value="1"/>
</dbReference>
<dbReference type="Proteomes" id="UP000189545">
    <property type="component" value="Chromosome"/>
</dbReference>
<dbReference type="InterPro" id="IPR016928">
    <property type="entry name" value="UCP029611"/>
</dbReference>
<evidence type="ECO:0000313" key="2">
    <source>
        <dbReference type="Proteomes" id="UP000189545"/>
    </source>
</evidence>
<dbReference type="InterPro" id="IPR005358">
    <property type="entry name" value="Puta_zinc/iron-chelating_dom"/>
</dbReference>
<dbReference type="KEGG" id="spsw:Sps_03527"/>
<dbReference type="OrthoDB" id="9806610at2"/>
<dbReference type="AlphaFoldDB" id="A0A1S6HT20"/>
<dbReference type="EMBL" id="CP014782">
    <property type="protein sequence ID" value="AQS38654.1"/>
    <property type="molecule type" value="Genomic_DNA"/>
</dbReference>
<proteinExistence type="predicted"/>
<name>A0A1S6HT20_9GAMM</name>
<accession>A0A1S6HT20</accession>
<organism evidence="1 2">
    <name type="scientific">Shewanella psychrophila</name>
    <dbReference type="NCBI Taxonomy" id="225848"/>
    <lineage>
        <taxon>Bacteria</taxon>
        <taxon>Pseudomonadati</taxon>
        <taxon>Pseudomonadota</taxon>
        <taxon>Gammaproteobacteria</taxon>
        <taxon>Alteromonadales</taxon>
        <taxon>Shewanellaceae</taxon>
        <taxon>Shewanella</taxon>
    </lineage>
</organism>
<keyword evidence="2" id="KW-1185">Reference proteome</keyword>
<reference evidence="1 2" key="1">
    <citation type="submission" date="2016-03" db="EMBL/GenBank/DDBJ databases">
        <title>Complete genome sequence of Shewanella psychrophila WP2, a deep sea bacterium isolated from west Pacific sediment.</title>
        <authorList>
            <person name="Xu G."/>
            <person name="Jian H."/>
        </authorList>
    </citation>
    <scope>NUCLEOTIDE SEQUENCE [LARGE SCALE GENOMIC DNA]</scope>
    <source>
        <strain evidence="1 2">WP2</strain>
    </source>
</reference>
<gene>
    <name evidence="1" type="ORF">Sps_03527</name>
</gene>
<dbReference type="PIRSF" id="PIRSF029611">
    <property type="entry name" value="UCP029611"/>
    <property type="match status" value="1"/>
</dbReference>
<dbReference type="RefSeq" id="WP_077753666.1">
    <property type="nucleotide sequence ID" value="NZ_CP014782.1"/>
</dbReference>